<proteinExistence type="predicted"/>
<feature type="transmembrane region" description="Helical" evidence="9">
    <location>
        <begin position="6"/>
        <end position="27"/>
    </location>
</feature>
<evidence type="ECO:0000256" key="8">
    <source>
        <dbReference type="ARBA" id="ARBA00023224"/>
    </source>
</evidence>
<dbReference type="Gene3D" id="1.20.1070.10">
    <property type="entry name" value="Rhodopsin 7-helix transmembrane proteins"/>
    <property type="match status" value="1"/>
</dbReference>
<dbReference type="PANTHER" id="PTHR24232">
    <property type="entry name" value="G-PROTEIN COUPLED RECEPTOR"/>
    <property type="match status" value="1"/>
</dbReference>
<dbReference type="PROSITE" id="PS50262">
    <property type="entry name" value="G_PROTEIN_RECEP_F1_2"/>
    <property type="match status" value="1"/>
</dbReference>
<evidence type="ECO:0000256" key="2">
    <source>
        <dbReference type="ARBA" id="ARBA00022692"/>
    </source>
</evidence>
<feature type="transmembrane region" description="Helical" evidence="9">
    <location>
        <begin position="82"/>
        <end position="106"/>
    </location>
</feature>
<keyword evidence="4" id="KW-0297">G-protein coupled receptor</keyword>
<feature type="transmembrane region" description="Helical" evidence="9">
    <location>
        <begin position="48"/>
        <end position="70"/>
    </location>
</feature>
<feature type="transmembrane region" description="Helical" evidence="9">
    <location>
        <begin position="127"/>
        <end position="149"/>
    </location>
</feature>
<accession>A0A834BV28</accession>
<keyword evidence="3 9" id="KW-1133">Transmembrane helix</keyword>
<evidence type="ECO:0000256" key="5">
    <source>
        <dbReference type="ARBA" id="ARBA00023136"/>
    </source>
</evidence>
<gene>
    <name evidence="11" type="ORF">FQA47_023418</name>
</gene>
<keyword evidence="8" id="KW-0807">Transducer</keyword>
<evidence type="ECO:0000256" key="7">
    <source>
        <dbReference type="ARBA" id="ARBA00023180"/>
    </source>
</evidence>
<organism evidence="11 12">
    <name type="scientific">Oryzias melastigma</name>
    <name type="common">Marine medaka</name>
    <dbReference type="NCBI Taxonomy" id="30732"/>
    <lineage>
        <taxon>Eukaryota</taxon>
        <taxon>Metazoa</taxon>
        <taxon>Chordata</taxon>
        <taxon>Craniata</taxon>
        <taxon>Vertebrata</taxon>
        <taxon>Euteleostomi</taxon>
        <taxon>Actinopterygii</taxon>
        <taxon>Neopterygii</taxon>
        <taxon>Teleostei</taxon>
        <taxon>Neoteleostei</taxon>
        <taxon>Acanthomorphata</taxon>
        <taxon>Ovalentaria</taxon>
        <taxon>Atherinomorphae</taxon>
        <taxon>Beloniformes</taxon>
        <taxon>Adrianichthyidae</taxon>
        <taxon>Oryziinae</taxon>
        <taxon>Oryzias</taxon>
    </lineage>
</organism>
<protein>
    <recommendedName>
        <fullName evidence="10">G-protein coupled receptors family 1 profile domain-containing protein</fullName>
    </recommendedName>
</protein>
<comment type="caution">
    <text evidence="11">The sequence shown here is derived from an EMBL/GenBank/DDBJ whole genome shotgun (WGS) entry which is preliminary data.</text>
</comment>
<dbReference type="AlphaFoldDB" id="A0A834BV28"/>
<comment type="subcellular location">
    <subcellularLocation>
        <location evidence="1">Membrane</location>
        <topology evidence="1">Multi-pass membrane protein</topology>
    </subcellularLocation>
</comment>
<evidence type="ECO:0000313" key="12">
    <source>
        <dbReference type="Proteomes" id="UP000646548"/>
    </source>
</evidence>
<dbReference type="Proteomes" id="UP000646548">
    <property type="component" value="Unassembled WGS sequence"/>
</dbReference>
<evidence type="ECO:0000256" key="6">
    <source>
        <dbReference type="ARBA" id="ARBA00023170"/>
    </source>
</evidence>
<dbReference type="EMBL" id="WKFB01001208">
    <property type="protein sequence ID" value="KAF6714746.1"/>
    <property type="molecule type" value="Genomic_DNA"/>
</dbReference>
<dbReference type="GO" id="GO:0070915">
    <property type="term" value="F:lysophosphatidic acid receptor activity"/>
    <property type="evidence" value="ECO:0007669"/>
    <property type="project" value="TreeGrafter"/>
</dbReference>
<reference evidence="11" key="1">
    <citation type="journal article" name="BMC Genomics">
        <title>Long-read sequencing and de novo genome assembly of marine medaka (Oryzias melastigma).</title>
        <authorList>
            <person name="Liang P."/>
            <person name="Saqib H.S.A."/>
            <person name="Ni X."/>
            <person name="Shen Y."/>
        </authorList>
    </citation>
    <scope>NUCLEOTIDE SEQUENCE</scope>
    <source>
        <strain evidence="11">Bigg-433</strain>
    </source>
</reference>
<keyword evidence="2 9" id="KW-0812">Transmembrane</keyword>
<dbReference type="SUPFAM" id="SSF81321">
    <property type="entry name" value="Family A G protein-coupled receptor-like"/>
    <property type="match status" value="1"/>
</dbReference>
<name>A0A834BV28_ORYME</name>
<dbReference type="GO" id="GO:0035025">
    <property type="term" value="P:positive regulation of Rho protein signal transduction"/>
    <property type="evidence" value="ECO:0007669"/>
    <property type="project" value="TreeGrafter"/>
</dbReference>
<evidence type="ECO:0000256" key="1">
    <source>
        <dbReference type="ARBA" id="ARBA00004141"/>
    </source>
</evidence>
<evidence type="ECO:0000259" key="10">
    <source>
        <dbReference type="PROSITE" id="PS50262"/>
    </source>
</evidence>
<dbReference type="InterPro" id="IPR017452">
    <property type="entry name" value="GPCR_Rhodpsn_7TM"/>
</dbReference>
<keyword evidence="7" id="KW-0325">Glycoprotein</keyword>
<evidence type="ECO:0000256" key="9">
    <source>
        <dbReference type="SAM" id="Phobius"/>
    </source>
</evidence>
<feature type="transmembrane region" description="Helical" evidence="9">
    <location>
        <begin position="194"/>
        <end position="217"/>
    </location>
</feature>
<sequence>MLYVLLSLLVPWLLLAPLFIYILVMGFQRWRKERLKSSSTPWSHMDVFTYNIAVLELFWVLASFLVFVAFCTHQLDLFRAANGIFCFALPGETLFHFLTCLERYLAVVHPVTYRRLRQARGVRIRNITVACVWMICFLMSVTVWTGSFAFVNNALVFFISVTFCFCSASVLWVLIRPGPGEEGRSSDPTKHRAFYTMVVVTGALSLKFLSMFFAFIMQRFAENNIFFCLSEWSALWLSLPSSLVLPLLFLKKAGKLRFCSLKTDRAG</sequence>
<dbReference type="GO" id="GO:0007200">
    <property type="term" value="P:phospholipase C-activating G protein-coupled receptor signaling pathway"/>
    <property type="evidence" value="ECO:0007669"/>
    <property type="project" value="TreeGrafter"/>
</dbReference>
<keyword evidence="6" id="KW-0675">Receptor</keyword>
<evidence type="ECO:0000256" key="3">
    <source>
        <dbReference type="ARBA" id="ARBA00022989"/>
    </source>
</evidence>
<evidence type="ECO:0000313" key="11">
    <source>
        <dbReference type="EMBL" id="KAF6714746.1"/>
    </source>
</evidence>
<evidence type="ECO:0000256" key="4">
    <source>
        <dbReference type="ARBA" id="ARBA00023040"/>
    </source>
</evidence>
<keyword evidence="5 9" id="KW-0472">Membrane</keyword>
<feature type="transmembrane region" description="Helical" evidence="9">
    <location>
        <begin position="229"/>
        <end position="250"/>
    </location>
</feature>
<feature type="domain" description="G-protein coupled receptors family 1 profile" evidence="10">
    <location>
        <begin position="16"/>
        <end position="141"/>
    </location>
</feature>
<feature type="transmembrane region" description="Helical" evidence="9">
    <location>
        <begin position="155"/>
        <end position="174"/>
    </location>
</feature>
<dbReference type="GO" id="GO:0005886">
    <property type="term" value="C:plasma membrane"/>
    <property type="evidence" value="ECO:0007669"/>
    <property type="project" value="TreeGrafter"/>
</dbReference>
<dbReference type="PANTHER" id="PTHR24232:SF41">
    <property type="entry name" value="LYSOPHOSPHATIDIC ACID RECEPTOR 4"/>
    <property type="match status" value="1"/>
</dbReference>